<proteinExistence type="predicted"/>
<evidence type="ECO:0000313" key="2">
    <source>
        <dbReference type="Proteomes" id="UP000198892"/>
    </source>
</evidence>
<protein>
    <submittedName>
        <fullName evidence="1">Uncharacterized protein</fullName>
    </submittedName>
</protein>
<accession>A0A1I5UW37</accession>
<sequence length="121" mass="13365">MALRPVDFRKGVSTKQCGDFEVSVHTTDPVPQEEADNGISGVSEITLGLNPEFMEEGGWIPCKLDIDFVGQDRQTLTNFGSPFFEALKFQTGYAEGLADALEFAAEELRKQHRVNAEKIKG</sequence>
<keyword evidence="2" id="KW-1185">Reference proteome</keyword>
<dbReference type="Proteomes" id="UP000198892">
    <property type="component" value="Unassembled WGS sequence"/>
</dbReference>
<dbReference type="AlphaFoldDB" id="A0A1I5UW37"/>
<name>A0A1I5UW37_9BACI</name>
<dbReference type="RefSeq" id="WP_093337961.1">
    <property type="nucleotide sequence ID" value="NZ_FOXD01000014.1"/>
</dbReference>
<evidence type="ECO:0000313" key="1">
    <source>
        <dbReference type="EMBL" id="SFP99419.1"/>
    </source>
</evidence>
<dbReference type="EMBL" id="FOXD01000014">
    <property type="protein sequence ID" value="SFP99419.1"/>
    <property type="molecule type" value="Genomic_DNA"/>
</dbReference>
<dbReference type="STRING" id="1884432.SAMN05518683_11477"/>
<dbReference type="OrthoDB" id="9925986at2"/>
<reference evidence="2" key="1">
    <citation type="submission" date="2016-10" db="EMBL/GenBank/DDBJ databases">
        <authorList>
            <person name="Varghese N."/>
            <person name="Submissions S."/>
        </authorList>
    </citation>
    <scope>NUCLEOTIDE SEQUENCE [LARGE SCALE GENOMIC DNA]</scope>
    <source>
        <strain evidence="2">S7</strain>
    </source>
</reference>
<organism evidence="1 2">
    <name type="scientific">Salibacterium halotolerans</name>
    <dbReference type="NCBI Taxonomy" id="1884432"/>
    <lineage>
        <taxon>Bacteria</taxon>
        <taxon>Bacillati</taxon>
        <taxon>Bacillota</taxon>
        <taxon>Bacilli</taxon>
        <taxon>Bacillales</taxon>
        <taxon>Bacillaceae</taxon>
    </lineage>
</organism>
<gene>
    <name evidence="1" type="ORF">SAMN05518683_11477</name>
</gene>